<dbReference type="Proteomes" id="UP001434883">
    <property type="component" value="Unassembled WGS sequence"/>
</dbReference>
<evidence type="ECO:0000313" key="2">
    <source>
        <dbReference type="Proteomes" id="UP001434883"/>
    </source>
</evidence>
<keyword evidence="2" id="KW-1185">Reference proteome</keyword>
<gene>
    <name evidence="1" type="ORF">XENOCAPTIV_016281</name>
</gene>
<comment type="caution">
    <text evidence="1">The sequence shown here is derived from an EMBL/GenBank/DDBJ whole genome shotgun (WGS) entry which is preliminary data.</text>
</comment>
<reference evidence="1 2" key="1">
    <citation type="submission" date="2021-06" db="EMBL/GenBank/DDBJ databases">
        <authorList>
            <person name="Palmer J.M."/>
        </authorList>
    </citation>
    <scope>NUCLEOTIDE SEQUENCE [LARGE SCALE GENOMIC DNA]</scope>
    <source>
        <strain evidence="1 2">XC_2019</strain>
        <tissue evidence="1">Muscle</tissue>
    </source>
</reference>
<dbReference type="EMBL" id="JAHRIN010028587">
    <property type="protein sequence ID" value="MEQ2201676.1"/>
    <property type="molecule type" value="Genomic_DNA"/>
</dbReference>
<organism evidence="1 2">
    <name type="scientific">Xenoophorus captivus</name>
    <dbReference type="NCBI Taxonomy" id="1517983"/>
    <lineage>
        <taxon>Eukaryota</taxon>
        <taxon>Metazoa</taxon>
        <taxon>Chordata</taxon>
        <taxon>Craniata</taxon>
        <taxon>Vertebrata</taxon>
        <taxon>Euteleostomi</taxon>
        <taxon>Actinopterygii</taxon>
        <taxon>Neopterygii</taxon>
        <taxon>Teleostei</taxon>
        <taxon>Neoteleostei</taxon>
        <taxon>Acanthomorphata</taxon>
        <taxon>Ovalentaria</taxon>
        <taxon>Atherinomorphae</taxon>
        <taxon>Cyprinodontiformes</taxon>
        <taxon>Goodeidae</taxon>
        <taxon>Xenoophorus</taxon>
    </lineage>
</organism>
<sequence length="107" mass="11513">MSTPPAGRTWNSRTTSGFPHAARSALYRRGGARDELSNQSEQLVLPQVHALDDVTAVVEDAADVLRVDGAGEVRVAVMLAVTAGCTDPLEHRTSPMLEEHVRYNTAS</sequence>
<proteinExistence type="predicted"/>
<evidence type="ECO:0000313" key="1">
    <source>
        <dbReference type="EMBL" id="MEQ2201676.1"/>
    </source>
</evidence>
<protein>
    <submittedName>
        <fullName evidence="1">Uncharacterized protein</fullName>
    </submittedName>
</protein>
<accession>A0ABV0R0P7</accession>
<name>A0ABV0R0P7_9TELE</name>